<dbReference type="CDD" id="cd02966">
    <property type="entry name" value="TlpA_like_family"/>
    <property type="match status" value="1"/>
</dbReference>
<accession>A0ABU9VHY7</accession>
<dbReference type="Gene3D" id="3.40.30.10">
    <property type="entry name" value="Glutaredoxin"/>
    <property type="match status" value="1"/>
</dbReference>
<reference evidence="3 4" key="1">
    <citation type="submission" date="2024-03" db="EMBL/GenBank/DDBJ databases">
        <title>Bacilli Hybrid Assemblies.</title>
        <authorList>
            <person name="Kovac J."/>
        </authorList>
    </citation>
    <scope>NUCLEOTIDE SEQUENCE [LARGE SCALE GENOMIC DNA]</scope>
    <source>
        <strain evidence="3 4">FSL R7-0666</strain>
    </source>
</reference>
<evidence type="ECO:0000256" key="1">
    <source>
        <dbReference type="ARBA" id="ARBA00023157"/>
    </source>
</evidence>
<evidence type="ECO:0000313" key="4">
    <source>
        <dbReference type="Proteomes" id="UP001418796"/>
    </source>
</evidence>
<dbReference type="PROSITE" id="PS51352">
    <property type="entry name" value="THIOREDOXIN_2"/>
    <property type="match status" value="1"/>
</dbReference>
<comment type="caution">
    <text evidence="3">The sequence shown here is derived from an EMBL/GenBank/DDBJ whole genome shotgun (WGS) entry which is preliminary data.</text>
</comment>
<dbReference type="PANTHER" id="PTHR42852">
    <property type="entry name" value="THIOL:DISULFIDE INTERCHANGE PROTEIN DSBE"/>
    <property type="match status" value="1"/>
</dbReference>
<dbReference type="EMBL" id="JBCITK010000001">
    <property type="protein sequence ID" value="MEN0643499.1"/>
    <property type="molecule type" value="Genomic_DNA"/>
</dbReference>
<dbReference type="PANTHER" id="PTHR42852:SF17">
    <property type="entry name" value="THIOREDOXIN-LIKE PROTEIN HI_1115"/>
    <property type="match status" value="1"/>
</dbReference>
<evidence type="ECO:0000313" key="3">
    <source>
        <dbReference type="EMBL" id="MEN0643499.1"/>
    </source>
</evidence>
<dbReference type="Proteomes" id="UP001418796">
    <property type="component" value="Unassembled WGS sequence"/>
</dbReference>
<gene>
    <name evidence="3" type="ORF">MKY91_10110</name>
</gene>
<dbReference type="RefSeq" id="WP_343130408.1">
    <property type="nucleotide sequence ID" value="NZ_JBCITK010000001.1"/>
</dbReference>
<keyword evidence="4" id="KW-1185">Reference proteome</keyword>
<dbReference type="Pfam" id="PF00578">
    <property type="entry name" value="AhpC-TSA"/>
    <property type="match status" value="1"/>
</dbReference>
<evidence type="ECO:0000259" key="2">
    <source>
        <dbReference type="PROSITE" id="PS51352"/>
    </source>
</evidence>
<protein>
    <submittedName>
        <fullName evidence="3">TlpA disulfide reductase family protein</fullName>
    </submittedName>
</protein>
<dbReference type="SUPFAM" id="SSF52833">
    <property type="entry name" value="Thioredoxin-like"/>
    <property type="match status" value="1"/>
</dbReference>
<dbReference type="InterPro" id="IPR000866">
    <property type="entry name" value="AhpC/TSA"/>
</dbReference>
<dbReference type="InterPro" id="IPR050553">
    <property type="entry name" value="Thioredoxin_ResA/DsbE_sf"/>
</dbReference>
<sequence>MKQAPTFSLKHALTNEEYSLSSYLGKSVMLTFWTSWCPDSRVDLALKQRLYQSMDHSKLEMLMINVTGRERIEHVGDFVKEQGYTFPVLLDDGRTTYDQFKCAGVPTTICINADGQIVTTLGEQASFQDVTNALATLLN</sequence>
<dbReference type="InterPro" id="IPR013766">
    <property type="entry name" value="Thioredoxin_domain"/>
</dbReference>
<name>A0ABU9VHY7_9BACI</name>
<feature type="domain" description="Thioredoxin" evidence="2">
    <location>
        <begin position="1"/>
        <end position="139"/>
    </location>
</feature>
<keyword evidence="1" id="KW-1015">Disulfide bond</keyword>
<organism evidence="3 4">
    <name type="scientific">Alkalicoccobacillus gibsonii</name>
    <dbReference type="NCBI Taxonomy" id="79881"/>
    <lineage>
        <taxon>Bacteria</taxon>
        <taxon>Bacillati</taxon>
        <taxon>Bacillota</taxon>
        <taxon>Bacilli</taxon>
        <taxon>Bacillales</taxon>
        <taxon>Bacillaceae</taxon>
        <taxon>Alkalicoccobacillus</taxon>
    </lineage>
</organism>
<dbReference type="InterPro" id="IPR036249">
    <property type="entry name" value="Thioredoxin-like_sf"/>
</dbReference>
<proteinExistence type="predicted"/>